<proteinExistence type="predicted"/>
<comment type="caution">
    <text evidence="1">The sequence shown here is derived from an EMBL/GenBank/DDBJ whole genome shotgun (WGS) entry which is preliminary data.</text>
</comment>
<dbReference type="RefSeq" id="WP_307628313.1">
    <property type="nucleotide sequence ID" value="NZ_JAUSZS010000004.1"/>
</dbReference>
<keyword evidence="2" id="KW-1185">Reference proteome</keyword>
<organism evidence="1 2">
    <name type="scientific">Streptomyces turgidiscabies</name>
    <dbReference type="NCBI Taxonomy" id="85558"/>
    <lineage>
        <taxon>Bacteria</taxon>
        <taxon>Bacillati</taxon>
        <taxon>Actinomycetota</taxon>
        <taxon>Actinomycetes</taxon>
        <taxon>Kitasatosporales</taxon>
        <taxon>Streptomycetaceae</taxon>
        <taxon>Streptomyces</taxon>
    </lineage>
</organism>
<accession>A0ABU0RRZ1</accession>
<reference evidence="1 2" key="1">
    <citation type="submission" date="2023-07" db="EMBL/GenBank/DDBJ databases">
        <title>Comparative genomics of wheat-associated soil bacteria to identify genetic determinants of phenazine resistance.</title>
        <authorList>
            <person name="Mouncey N."/>
        </authorList>
    </citation>
    <scope>NUCLEOTIDE SEQUENCE [LARGE SCALE GENOMIC DNA]</scope>
    <source>
        <strain evidence="1 2">W2I16</strain>
    </source>
</reference>
<dbReference type="Proteomes" id="UP001223072">
    <property type="component" value="Unassembled WGS sequence"/>
</dbReference>
<gene>
    <name evidence="1" type="ORF">QFZ49_004705</name>
</gene>
<sequence>MDIGAMVGGGAALVVGVLSWTQSRATTQWRQLVEVELVMANRQLAA</sequence>
<evidence type="ECO:0000313" key="2">
    <source>
        <dbReference type="Proteomes" id="UP001223072"/>
    </source>
</evidence>
<name>A0ABU0RRZ1_9ACTN</name>
<evidence type="ECO:0000313" key="1">
    <source>
        <dbReference type="EMBL" id="MDQ0934765.1"/>
    </source>
</evidence>
<protein>
    <submittedName>
        <fullName evidence="1">Uncharacterized protein</fullName>
    </submittedName>
</protein>
<dbReference type="EMBL" id="JAUSZS010000004">
    <property type="protein sequence ID" value="MDQ0934765.1"/>
    <property type="molecule type" value="Genomic_DNA"/>
</dbReference>